<protein>
    <submittedName>
        <fullName evidence="1">Uncharacterized protein</fullName>
    </submittedName>
</protein>
<proteinExistence type="predicted"/>
<organism evidence="1">
    <name type="scientific">Salix viminalis</name>
    <name type="common">Common osier</name>
    <name type="synonym">Basket willow</name>
    <dbReference type="NCBI Taxonomy" id="40686"/>
    <lineage>
        <taxon>Eukaryota</taxon>
        <taxon>Viridiplantae</taxon>
        <taxon>Streptophyta</taxon>
        <taxon>Embryophyta</taxon>
        <taxon>Tracheophyta</taxon>
        <taxon>Spermatophyta</taxon>
        <taxon>Magnoliopsida</taxon>
        <taxon>eudicotyledons</taxon>
        <taxon>Gunneridae</taxon>
        <taxon>Pentapetalae</taxon>
        <taxon>rosids</taxon>
        <taxon>fabids</taxon>
        <taxon>Malpighiales</taxon>
        <taxon>Salicaceae</taxon>
        <taxon>Saliceae</taxon>
        <taxon>Salix</taxon>
    </lineage>
</organism>
<reference evidence="1" key="1">
    <citation type="submission" date="2019-03" db="EMBL/GenBank/DDBJ databases">
        <authorList>
            <person name="Mank J."/>
            <person name="Almeida P."/>
        </authorList>
    </citation>
    <scope>NUCLEOTIDE SEQUENCE</scope>
    <source>
        <strain evidence="1">78183</strain>
    </source>
</reference>
<evidence type="ECO:0000313" key="1">
    <source>
        <dbReference type="EMBL" id="VFU43943.1"/>
    </source>
</evidence>
<sequence length="83" mass="9138">MMKAMCGLSCTACEYENAGGSKDCREEVFVGEQKLYTSTVKSAYELRGFRGQECNHAPLRTKCSGSKIIAGPEFSWSQTRALC</sequence>
<name>A0A6N2M2R6_SALVM</name>
<gene>
    <name evidence="1" type="ORF">SVIM_LOCUS268091</name>
</gene>
<accession>A0A6N2M2R6</accession>
<dbReference type="EMBL" id="CAADRP010001596">
    <property type="protein sequence ID" value="VFU43943.1"/>
    <property type="molecule type" value="Genomic_DNA"/>
</dbReference>
<dbReference type="AlphaFoldDB" id="A0A6N2M2R6"/>